<dbReference type="Pfam" id="PF01483">
    <property type="entry name" value="P_proprotein"/>
    <property type="match status" value="1"/>
</dbReference>
<feature type="region of interest" description="Disordered" evidence="11">
    <location>
        <begin position="954"/>
        <end position="986"/>
    </location>
</feature>
<feature type="region of interest" description="Disordered" evidence="11">
    <location>
        <begin position="910"/>
        <end position="930"/>
    </location>
</feature>
<dbReference type="SUPFAM" id="SSF54897">
    <property type="entry name" value="Protease propeptides/inhibitors"/>
    <property type="match status" value="1"/>
</dbReference>
<dbReference type="Pfam" id="PF16470">
    <property type="entry name" value="S8_pro-domain"/>
    <property type="match status" value="1"/>
</dbReference>
<feature type="active site" description="Charge relay system" evidence="9">
    <location>
        <position position="179"/>
    </location>
</feature>
<keyword evidence="8" id="KW-0325">Glycoprotein</keyword>
<dbReference type="InterPro" id="IPR003603">
    <property type="entry name" value="U2A'_phosphoprotein32A_C"/>
</dbReference>
<dbReference type="SUPFAM" id="SSF52743">
    <property type="entry name" value="Subtilisin-like"/>
    <property type="match status" value="1"/>
</dbReference>
<accession>A0ABQ9CXX1</accession>
<dbReference type="InterPro" id="IPR002884">
    <property type="entry name" value="P_dom"/>
</dbReference>
<dbReference type="PROSITE" id="PS51892">
    <property type="entry name" value="SUBTILASE"/>
    <property type="match status" value="1"/>
</dbReference>
<dbReference type="PRINTS" id="PR00723">
    <property type="entry name" value="SUBTILISIN"/>
</dbReference>
<dbReference type="Gene3D" id="2.10.220.10">
    <property type="entry name" value="Hormone Receptor, Insulin-like Growth Factor Receptor 1, Chain A, domain 2"/>
    <property type="match status" value="2"/>
</dbReference>
<dbReference type="InterPro" id="IPR036852">
    <property type="entry name" value="Peptidase_S8/S53_dom_sf"/>
</dbReference>
<dbReference type="SMART" id="SM00261">
    <property type="entry name" value="FU"/>
    <property type="match status" value="3"/>
</dbReference>
<dbReference type="InterPro" id="IPR032675">
    <property type="entry name" value="LRR_dom_sf"/>
</dbReference>
<dbReference type="InterPro" id="IPR023828">
    <property type="entry name" value="Peptidase_S8_Ser-AS"/>
</dbReference>
<keyword evidence="3" id="KW-0732">Signal</keyword>
<comment type="caution">
    <text evidence="13">The sequence shown here is derived from an EMBL/GenBank/DDBJ whole genome shotgun (WGS) entry which is preliminary data.</text>
</comment>
<dbReference type="InterPro" id="IPR000209">
    <property type="entry name" value="Peptidase_S8/S53_dom"/>
</dbReference>
<dbReference type="SUPFAM" id="SSF52058">
    <property type="entry name" value="L domain-like"/>
    <property type="match status" value="1"/>
</dbReference>
<evidence type="ECO:0000256" key="4">
    <source>
        <dbReference type="ARBA" id="ARBA00022737"/>
    </source>
</evidence>
<evidence type="ECO:0000256" key="7">
    <source>
        <dbReference type="ARBA" id="ARBA00023145"/>
    </source>
</evidence>
<dbReference type="InterPro" id="IPR034182">
    <property type="entry name" value="Kexin/furin"/>
</dbReference>
<keyword evidence="6 9" id="KW-0720">Serine protease</keyword>
<dbReference type="InterPro" id="IPR009030">
    <property type="entry name" value="Growth_fac_rcpt_cys_sf"/>
</dbReference>
<dbReference type="CDD" id="cd00064">
    <property type="entry name" value="FU"/>
    <property type="match status" value="3"/>
</dbReference>
<dbReference type="InterPro" id="IPR015500">
    <property type="entry name" value="Peptidase_S8_subtilisin-rel"/>
</dbReference>
<dbReference type="InterPro" id="IPR001611">
    <property type="entry name" value="Leu-rich_rpt"/>
</dbReference>
<sequence>MSSKNSEESLANESVFMHQTPVNTPLDSSSTGIGSLENYYHFHHSKTFKRSTLSSRGPHNFLRMDPKVDWLQQQEVKRRVKRQVRGEPHALPFNDPVWPNMWYLHCGDKNSRCRSEMNVLSAWQRGYTGKNVVVTILDDGIERNHPDLLQNYDPLASYDVNGNDHDPTPRYDASNENKHGTRCAGEVAAAANNSYCIVGIAYNARIGGIRMLDGDVTDVVEAKSLGIRPDYIDIYSASWGPDDDGKTVDGPGLLAKQAFEQGIKKGRKGLGSIFVWASGNGGREGDYCSCDGYTNSIYTISISSTTENGYKPWYLEECASTLATTYSSGAFYERKIVTTDLRHRCTDGHTGTSVSAPMVAGIIALALEANPLLTWRDVQHLLVKTSRPGHLRAPDWKTNGAGHKVSHLYGFGLVDADAIVVEAKKWKMVPPQHVCVGSLDRVPKYIRADHVLRASTLSSGCAEHREQHVLYLEHVVVRLSISHPRRGDLQISLVSPAGTRSQLLARRVFDHSNEGFKGWEFMTVHCWGERAAGEWTLEIHDTPSQVRNPAVQGKLKEWSLIFYGTAEHPYTAVGGPQSRGRSLEVPTSEMEPSRAAFLQSQVEVAEEEEEYTGPCHPECGDQGCDGPNADQCLNCIHYSLGSVKTGSLAGETCVPECQPAMYLSREPRRCETCPTSTGLGEEDCTSCTPEGPALHWHCVPTCREGFYPADSHGLPNKVCKRCDDHCSACEGSSGNCLRCKEGFSLLGGSCVTNETCTNGYKIPVIENLGATLDQFDAIDFSDNEIRKLDGFPLLRRLKTLLMNNNRICRIGENLEQALPSLTELILTNNNIAELGELDPLSTIKSLTYLSVLRNPVTNKKHYRLYLIHKVPQVRVLDFQKVKLKERQEAEKMFKGKRGAQLAKDIARRAKTFNPGAGLPTDKKKAGPSPGDVEAIKTAIANATTLAEVERLKGLLQAGQIPGRERKSGPLEDGEEEMEEDTVPNGS</sequence>
<keyword evidence="5 9" id="KW-0378">Hydrolase</keyword>
<protein>
    <submittedName>
        <fullName evidence="13">Furin</fullName>
    </submittedName>
</protein>
<name>A0ABQ9CXX1_9PASS</name>
<dbReference type="InterPro" id="IPR023827">
    <property type="entry name" value="Peptidase_S8_Asp-AS"/>
</dbReference>
<evidence type="ECO:0000256" key="8">
    <source>
        <dbReference type="ARBA" id="ARBA00023180"/>
    </source>
</evidence>
<dbReference type="SUPFAM" id="SSF49785">
    <property type="entry name" value="Galactose-binding domain-like"/>
    <property type="match status" value="1"/>
</dbReference>
<dbReference type="Proteomes" id="UP001145742">
    <property type="component" value="Unassembled WGS sequence"/>
</dbReference>
<dbReference type="InterPro" id="IPR008979">
    <property type="entry name" value="Galactose-bd-like_sf"/>
</dbReference>
<dbReference type="PROSITE" id="PS00138">
    <property type="entry name" value="SUBTILASE_SER"/>
    <property type="match status" value="1"/>
</dbReference>
<dbReference type="Pfam" id="PF00082">
    <property type="entry name" value="Peptidase_S8"/>
    <property type="match status" value="1"/>
</dbReference>
<dbReference type="PROSITE" id="PS51829">
    <property type="entry name" value="P_HOMO_B"/>
    <property type="match status" value="1"/>
</dbReference>
<evidence type="ECO:0000256" key="5">
    <source>
        <dbReference type="ARBA" id="ARBA00022801"/>
    </source>
</evidence>
<dbReference type="SMART" id="SM00446">
    <property type="entry name" value="LRRcap"/>
    <property type="match status" value="1"/>
</dbReference>
<dbReference type="PROSITE" id="PS00137">
    <property type="entry name" value="SUBTILASE_HIS"/>
    <property type="match status" value="1"/>
</dbReference>
<dbReference type="InterPro" id="IPR038466">
    <property type="entry name" value="S8_pro-domain_sf"/>
</dbReference>
<gene>
    <name evidence="13" type="primary">FURIN</name>
    <name evidence="13" type="ORF">WISP_120628</name>
</gene>
<dbReference type="PANTHER" id="PTHR42884">
    <property type="entry name" value="PROPROTEIN CONVERTASE SUBTILISIN/KEXIN-RELATED"/>
    <property type="match status" value="1"/>
</dbReference>
<dbReference type="Gene3D" id="2.60.120.260">
    <property type="entry name" value="Galactose-binding domain-like"/>
    <property type="match status" value="1"/>
</dbReference>
<dbReference type="InterPro" id="IPR006212">
    <property type="entry name" value="Furin_repeat"/>
</dbReference>
<evidence type="ECO:0000256" key="1">
    <source>
        <dbReference type="ARBA" id="ARBA00022670"/>
    </source>
</evidence>
<dbReference type="Gene3D" id="3.30.70.850">
    <property type="entry name" value="Peptidase S8, pro-domain"/>
    <property type="match status" value="1"/>
</dbReference>
<dbReference type="PROSITE" id="PS51450">
    <property type="entry name" value="LRR"/>
    <property type="match status" value="1"/>
</dbReference>
<keyword evidence="7" id="KW-0865">Zymogen</keyword>
<evidence type="ECO:0000256" key="3">
    <source>
        <dbReference type="ARBA" id="ARBA00022729"/>
    </source>
</evidence>
<evidence type="ECO:0000256" key="9">
    <source>
        <dbReference type="PROSITE-ProRule" id="PRU01240"/>
    </source>
</evidence>
<organism evidence="13 14">
    <name type="scientific">Willisornis vidua</name>
    <name type="common">Xingu scale-backed antbird</name>
    <dbReference type="NCBI Taxonomy" id="1566151"/>
    <lineage>
        <taxon>Eukaryota</taxon>
        <taxon>Metazoa</taxon>
        <taxon>Chordata</taxon>
        <taxon>Craniata</taxon>
        <taxon>Vertebrata</taxon>
        <taxon>Euteleostomi</taxon>
        <taxon>Archelosauria</taxon>
        <taxon>Archosauria</taxon>
        <taxon>Dinosauria</taxon>
        <taxon>Saurischia</taxon>
        <taxon>Theropoda</taxon>
        <taxon>Coelurosauria</taxon>
        <taxon>Aves</taxon>
        <taxon>Neognathae</taxon>
        <taxon>Neoaves</taxon>
        <taxon>Telluraves</taxon>
        <taxon>Australaves</taxon>
        <taxon>Passeriformes</taxon>
        <taxon>Thamnophilidae</taxon>
        <taxon>Willisornis</taxon>
    </lineage>
</organism>
<evidence type="ECO:0000256" key="2">
    <source>
        <dbReference type="ARBA" id="ARBA00022685"/>
    </source>
</evidence>
<keyword evidence="4" id="KW-0677">Repeat</keyword>
<reference evidence="13" key="1">
    <citation type="submission" date="2019-10" db="EMBL/GenBank/DDBJ databases">
        <authorList>
            <person name="Soares A.E.R."/>
            <person name="Aleixo A."/>
            <person name="Schneider P."/>
            <person name="Miyaki C.Y."/>
            <person name="Schneider M.P."/>
            <person name="Mello C."/>
            <person name="Vasconcelos A.T.R."/>
        </authorList>
    </citation>
    <scope>NUCLEOTIDE SEQUENCE</scope>
    <source>
        <tissue evidence="13">Muscle</tissue>
    </source>
</reference>
<feature type="domain" description="P/Homo B" evidence="12">
    <location>
        <begin position="428"/>
        <end position="568"/>
    </location>
</feature>
<dbReference type="InterPro" id="IPR022398">
    <property type="entry name" value="Peptidase_S8_His-AS"/>
</dbReference>
<dbReference type="Pfam" id="PF14580">
    <property type="entry name" value="LRR_9"/>
    <property type="match status" value="1"/>
</dbReference>
<dbReference type="PROSITE" id="PS00136">
    <property type="entry name" value="SUBTILASE_ASP"/>
    <property type="match status" value="1"/>
</dbReference>
<dbReference type="Gene3D" id="3.80.10.10">
    <property type="entry name" value="Ribonuclease Inhibitor"/>
    <property type="match status" value="1"/>
</dbReference>
<feature type="compositionally biased region" description="Acidic residues" evidence="11">
    <location>
        <begin position="971"/>
        <end position="986"/>
    </location>
</feature>
<dbReference type="InterPro" id="IPR032815">
    <property type="entry name" value="S8_pro-domain"/>
</dbReference>
<dbReference type="Gene3D" id="3.40.50.200">
    <property type="entry name" value="Peptidase S8/S53 domain"/>
    <property type="match status" value="1"/>
</dbReference>
<dbReference type="SUPFAM" id="SSF57184">
    <property type="entry name" value="Growth factor receptor domain"/>
    <property type="match status" value="1"/>
</dbReference>
<evidence type="ECO:0000313" key="13">
    <source>
        <dbReference type="EMBL" id="KAJ7408486.1"/>
    </source>
</evidence>
<evidence type="ECO:0000259" key="12">
    <source>
        <dbReference type="PROSITE" id="PS51829"/>
    </source>
</evidence>
<evidence type="ECO:0000313" key="14">
    <source>
        <dbReference type="Proteomes" id="UP001145742"/>
    </source>
</evidence>
<evidence type="ECO:0000256" key="11">
    <source>
        <dbReference type="SAM" id="MobiDB-lite"/>
    </source>
</evidence>
<feature type="active site" description="Charge relay system" evidence="9">
    <location>
        <position position="353"/>
    </location>
</feature>
<keyword evidence="14" id="KW-1185">Reference proteome</keyword>
<keyword evidence="2" id="KW-0165">Cleavage on pair of basic residues</keyword>
<dbReference type="PANTHER" id="PTHR42884:SF8">
    <property type="entry name" value="PROPROTEIN CONVERTASE SUBTILISIN_KEXIN TYPE 6"/>
    <property type="match status" value="1"/>
</dbReference>
<feature type="active site" description="Charge relay system" evidence="9">
    <location>
        <position position="138"/>
    </location>
</feature>
<evidence type="ECO:0000256" key="6">
    <source>
        <dbReference type="ARBA" id="ARBA00022825"/>
    </source>
</evidence>
<dbReference type="EMBL" id="WHWB01034535">
    <property type="protein sequence ID" value="KAJ7408486.1"/>
    <property type="molecule type" value="Genomic_DNA"/>
</dbReference>
<evidence type="ECO:0000256" key="10">
    <source>
        <dbReference type="RuleBase" id="RU003355"/>
    </source>
</evidence>
<dbReference type="CDD" id="cd04059">
    <property type="entry name" value="Peptidases_S8_Protein_convertases_Kexins_Furin-like"/>
    <property type="match status" value="1"/>
</dbReference>
<keyword evidence="1 9" id="KW-0645">Protease</keyword>
<comment type="similarity">
    <text evidence="9 10">Belongs to the peptidase S8 family.</text>
</comment>
<proteinExistence type="inferred from homology"/>